<dbReference type="PANTHER" id="PTHR43982">
    <property type="entry name" value="UBIQUITIN CARBOXYL-TERMINAL HYDROLASE"/>
    <property type="match status" value="1"/>
</dbReference>
<keyword evidence="6" id="KW-0788">Thiol protease</keyword>
<feature type="region of interest" description="Disordered" evidence="8">
    <location>
        <begin position="967"/>
        <end position="1091"/>
    </location>
</feature>
<keyword evidence="11" id="KW-1185">Reference proteome</keyword>
<dbReference type="InterPro" id="IPR001394">
    <property type="entry name" value="Peptidase_C19_UCH"/>
</dbReference>
<evidence type="ECO:0000256" key="7">
    <source>
        <dbReference type="SAM" id="Coils"/>
    </source>
</evidence>
<feature type="compositionally biased region" description="Polar residues" evidence="8">
    <location>
        <begin position="362"/>
        <end position="375"/>
    </location>
</feature>
<dbReference type="InParanoid" id="A8N3C4"/>
<accession>A8N3C4</accession>
<dbReference type="GO" id="GO:0061136">
    <property type="term" value="P:regulation of proteasomal protein catabolic process"/>
    <property type="evidence" value="ECO:0007669"/>
    <property type="project" value="TreeGrafter"/>
</dbReference>
<reference evidence="10 11" key="1">
    <citation type="journal article" date="2010" name="Proc. Natl. Acad. Sci. U.S.A.">
        <title>Insights into evolution of multicellular fungi from the assembled chromosomes of the mushroom Coprinopsis cinerea (Coprinus cinereus).</title>
        <authorList>
            <person name="Stajich J.E."/>
            <person name="Wilke S.K."/>
            <person name="Ahren D."/>
            <person name="Au C.H."/>
            <person name="Birren B.W."/>
            <person name="Borodovsky M."/>
            <person name="Burns C."/>
            <person name="Canback B."/>
            <person name="Casselton L.A."/>
            <person name="Cheng C.K."/>
            <person name="Deng J."/>
            <person name="Dietrich F.S."/>
            <person name="Fargo D.C."/>
            <person name="Farman M.L."/>
            <person name="Gathman A.C."/>
            <person name="Goldberg J."/>
            <person name="Guigo R."/>
            <person name="Hoegger P.J."/>
            <person name="Hooker J.B."/>
            <person name="Huggins A."/>
            <person name="James T.Y."/>
            <person name="Kamada T."/>
            <person name="Kilaru S."/>
            <person name="Kodira C."/>
            <person name="Kues U."/>
            <person name="Kupfer D."/>
            <person name="Kwan H.S."/>
            <person name="Lomsadze A."/>
            <person name="Li W."/>
            <person name="Lilly W.W."/>
            <person name="Ma L.J."/>
            <person name="Mackey A.J."/>
            <person name="Manning G."/>
            <person name="Martin F."/>
            <person name="Muraguchi H."/>
            <person name="Natvig D.O."/>
            <person name="Palmerini H."/>
            <person name="Ramesh M.A."/>
            <person name="Rehmeyer C.J."/>
            <person name="Roe B.A."/>
            <person name="Shenoy N."/>
            <person name="Stanke M."/>
            <person name="Ter-Hovhannisyan V."/>
            <person name="Tunlid A."/>
            <person name="Velagapudi R."/>
            <person name="Vision T.J."/>
            <person name="Zeng Q."/>
            <person name="Zolan M.E."/>
            <person name="Pukkila P.J."/>
        </authorList>
    </citation>
    <scope>NUCLEOTIDE SEQUENCE [LARGE SCALE GENOMIC DNA]</scope>
    <source>
        <strain evidence="11">Okayama-7 / 130 / ATCC MYA-4618 / FGSC 9003</strain>
    </source>
</reference>
<comment type="catalytic activity">
    <reaction evidence="1">
        <text>Thiol-dependent hydrolysis of ester, thioester, amide, peptide and isopeptide bonds formed by the C-terminal Gly of ubiquitin (a 76-residue protein attached to proteins as an intracellular targeting signal).</text>
        <dbReference type="EC" id="3.4.19.12"/>
    </reaction>
</comment>
<dbReference type="PROSITE" id="PS00972">
    <property type="entry name" value="USP_1"/>
    <property type="match status" value="1"/>
</dbReference>
<evidence type="ECO:0000313" key="10">
    <source>
        <dbReference type="EMBL" id="EAU92329.1"/>
    </source>
</evidence>
<feature type="compositionally biased region" description="Polar residues" evidence="8">
    <location>
        <begin position="21"/>
        <end position="30"/>
    </location>
</feature>
<dbReference type="Pfam" id="PF00443">
    <property type="entry name" value="UCH"/>
    <property type="match status" value="1"/>
</dbReference>
<organism evidence="10 11">
    <name type="scientific">Coprinopsis cinerea (strain Okayama-7 / 130 / ATCC MYA-4618 / FGSC 9003)</name>
    <name type="common">Inky cap fungus</name>
    <name type="synonym">Hormographiella aspergillata</name>
    <dbReference type="NCBI Taxonomy" id="240176"/>
    <lineage>
        <taxon>Eukaryota</taxon>
        <taxon>Fungi</taxon>
        <taxon>Dikarya</taxon>
        <taxon>Basidiomycota</taxon>
        <taxon>Agaricomycotina</taxon>
        <taxon>Agaricomycetes</taxon>
        <taxon>Agaricomycetidae</taxon>
        <taxon>Agaricales</taxon>
        <taxon>Agaricineae</taxon>
        <taxon>Psathyrellaceae</taxon>
        <taxon>Coprinopsis</taxon>
    </lineage>
</organism>
<feature type="compositionally biased region" description="Basic and acidic residues" evidence="8">
    <location>
        <begin position="978"/>
        <end position="989"/>
    </location>
</feature>
<evidence type="ECO:0000256" key="1">
    <source>
        <dbReference type="ARBA" id="ARBA00000707"/>
    </source>
</evidence>
<dbReference type="InterPro" id="IPR018200">
    <property type="entry name" value="USP_CS"/>
</dbReference>
<feature type="region of interest" description="Disordered" evidence="8">
    <location>
        <begin position="278"/>
        <end position="302"/>
    </location>
</feature>
<keyword evidence="5 10" id="KW-0378">Hydrolase</keyword>
<dbReference type="PROSITE" id="PS50235">
    <property type="entry name" value="USP_3"/>
    <property type="match status" value="1"/>
</dbReference>
<evidence type="ECO:0000256" key="5">
    <source>
        <dbReference type="ARBA" id="ARBA00022801"/>
    </source>
</evidence>
<evidence type="ECO:0000259" key="9">
    <source>
        <dbReference type="PROSITE" id="PS50235"/>
    </source>
</evidence>
<dbReference type="GO" id="GO:0016579">
    <property type="term" value="P:protein deubiquitination"/>
    <property type="evidence" value="ECO:0007669"/>
    <property type="project" value="InterPro"/>
</dbReference>
<dbReference type="Gene3D" id="3.90.70.10">
    <property type="entry name" value="Cysteine proteinases"/>
    <property type="match status" value="2"/>
</dbReference>
<dbReference type="GO" id="GO:0004843">
    <property type="term" value="F:cysteine-type deubiquitinase activity"/>
    <property type="evidence" value="ECO:0007669"/>
    <property type="project" value="UniProtKB-EC"/>
</dbReference>
<feature type="compositionally biased region" description="Acidic residues" evidence="8">
    <location>
        <begin position="133"/>
        <end position="145"/>
    </location>
</feature>
<feature type="region of interest" description="Disordered" evidence="8">
    <location>
        <begin position="1"/>
        <end position="147"/>
    </location>
</feature>
<dbReference type="KEGG" id="cci:CC1G_00548"/>
<gene>
    <name evidence="10" type="ORF">CC1G_00548</name>
</gene>
<feature type="coiled-coil region" evidence="7">
    <location>
        <begin position="1305"/>
        <end position="1339"/>
    </location>
</feature>
<feature type="compositionally biased region" description="Polar residues" evidence="8">
    <location>
        <begin position="58"/>
        <end position="72"/>
    </location>
</feature>
<dbReference type="Pfam" id="PF13446">
    <property type="entry name" value="RPT"/>
    <property type="match status" value="2"/>
</dbReference>
<dbReference type="STRING" id="240176.A8N3C4"/>
<evidence type="ECO:0000256" key="4">
    <source>
        <dbReference type="ARBA" id="ARBA00022786"/>
    </source>
</evidence>
<feature type="compositionally biased region" description="Polar residues" evidence="8">
    <location>
        <begin position="344"/>
        <end position="353"/>
    </location>
</feature>
<sequence length="1430" mass="160240">MEGSDAPKARRPLPTPGVGNGTQQRPSTPVQAAAQRPISPSQFYGTSKPPLPTRPKNPGSTHTTQQRPSTPVQAAAQRPISPSQFYGTSKPPLPTRPKNPGSTHTAYVAPAVSDPPRYGSPSSAPPGYREPELIVEEPEVEDDTLPDLIPGNDYDWNKSTTNTAASAYGNGWGTEQPPGEAWSEISSWNQSWDQTGSATGGLYSMDQFNTRRDNEVAIDGRSELEESRWWNEDERVRNGRPGTGMLAPVVAENMHDPLHSLFSVNIAAIPPAPATAPLPTSSFPASTPTPSESPSSSQAAANHVFPTEEEVRAAVPHPNAYYCPKDNGWVLLIWKSSSVAPPVTSSFADSLPNQDRRKRIQSCVSDAEQSSTSPNKTHHFHRYIKAVDSLKLTTPYREDPWRVEDVMKQKRRGQTVVEDVHKLKDGLDEKVEQEPEGKLLDLYVCCQCQLYCVVSEVIPGVVPRKHLEEFVRDKRNNPAPGKSGEVSVSTGMETLLLAIENKIFKGNHRLIKIQSTGFKTKLGWSPNIKRIFEYLGFVENTANNDATLMSPNTEIALNRKKLLRAWIELNAWLVDYRKQNSSAFRDPIYSEKKVWVQIDNAREMYQRGIGAHPDQIQRGVLTPTALTSLRNLDDAWRGLGLTPTTFSADLLAFAYLAQCRCDPAKTPRYFTWFCDIVKALETSGESSAQLQELMAMEQSRNRFTEMDIHLAAQNLGFGPEGHLRVDYDDDVDEDFVENAWKDAVKRAYRDPVNGSEMQRTADESLRILAEARGSNRLRQLWENKKNSMSPERAYDTLEVPADVDDAMLIMVFNMRCEESTSQMDKMREALTVIAEVRDSERLRQFLLTNQDPGDITLPTRPDFPRGLNQLGNTCYLNSLLQYFYTIKELRDAVMPMSTLDIKAIEEEKFSEEDINKHRVGGRRVSRREIIRSRKFIHQLANLFFYMQSSSDSAVTPSLDLAKLALVTSRDEEEEDEAEKGGSDSSHDSDATLVDGEPSHGAPVNADNSDVAEKNSVLGKRSRELDANRQGSVMDVDAQDVDGFVMVASPRKGGSPSPMEQDTPPQAGSPSKDKDGDVSMKPVPARKRADTYDGGMMFGRQHDVAECMDNCMFQIETALLKFGSKTEADSSIIKRLFFGKIRQRLTSANLTSRASLHEKEDLFSHLPVNVTNDGVDIYDGLSGYFDDVVEYQGGKARMEVSLVDVPLLLQIQLQRVQFNRETLQPYKSQAYVKFGETIYLDRFMDSADPRKKLRSRTIQRELNSCRERIQVLLEGKNGSFASALDRASGYLGSLQQTVPGIEDHLVSELQREKRHVEMEIDNLRVRVDQLKEELETLWGNSKEFPYELTSVFIHRGSSPSFGHYFFYSRHLPQEPDSWFKYNDSDVSVVSKDEVLQDTTGSTANPYLLVFARKGSNVVETVNRFDPTQLLS</sequence>
<dbReference type="Proteomes" id="UP000001861">
    <property type="component" value="Unassembled WGS sequence"/>
</dbReference>
<proteinExistence type="predicted"/>
<keyword evidence="4" id="KW-0833">Ubl conjugation pathway</keyword>
<dbReference type="InterPro" id="IPR028889">
    <property type="entry name" value="USP"/>
</dbReference>
<dbReference type="eggNOG" id="KOG1863">
    <property type="taxonomic scope" value="Eukaryota"/>
</dbReference>
<dbReference type="CDD" id="cd02666">
    <property type="entry name" value="Peptidase_C19J"/>
    <property type="match status" value="1"/>
</dbReference>
<evidence type="ECO:0000256" key="8">
    <source>
        <dbReference type="SAM" id="MobiDB-lite"/>
    </source>
</evidence>
<keyword evidence="3" id="KW-0645">Protease</keyword>
<feature type="compositionally biased region" description="Low complexity" evidence="8">
    <location>
        <begin position="278"/>
        <end position="301"/>
    </location>
</feature>
<dbReference type="VEuPathDB" id="FungiDB:CC1G_00548"/>
<dbReference type="GO" id="GO:0043161">
    <property type="term" value="P:proteasome-mediated ubiquitin-dependent protein catabolic process"/>
    <property type="evidence" value="ECO:0007669"/>
    <property type="project" value="InterPro"/>
</dbReference>
<dbReference type="SUPFAM" id="SSF54001">
    <property type="entry name" value="Cysteine proteinases"/>
    <property type="match status" value="1"/>
</dbReference>
<dbReference type="GeneID" id="6005798"/>
<dbReference type="InterPro" id="IPR038765">
    <property type="entry name" value="Papain-like_cys_pep_sf"/>
</dbReference>
<comment type="caution">
    <text evidence="10">The sequence shown here is derived from an EMBL/GenBank/DDBJ whole genome shotgun (WGS) entry which is preliminary data.</text>
</comment>
<dbReference type="PROSITE" id="PS00973">
    <property type="entry name" value="USP_2"/>
    <property type="match status" value="1"/>
</dbReference>
<feature type="region of interest" description="Disordered" evidence="8">
    <location>
        <begin position="344"/>
        <end position="377"/>
    </location>
</feature>
<evidence type="ECO:0000256" key="2">
    <source>
        <dbReference type="ARBA" id="ARBA00012759"/>
    </source>
</evidence>
<dbReference type="EMBL" id="AACS02000001">
    <property type="protein sequence ID" value="EAU92329.1"/>
    <property type="molecule type" value="Genomic_DNA"/>
</dbReference>
<dbReference type="EC" id="3.4.19.12" evidence="2"/>
<name>A8N3C4_COPC7</name>
<dbReference type="PANTHER" id="PTHR43982:SF6">
    <property type="entry name" value="UBIQUITIN CARBOXYL-TERMINAL HYDROLASE 2-RELATED"/>
    <property type="match status" value="1"/>
</dbReference>
<dbReference type="OMA" id="MPRGLNQ"/>
<keyword evidence="7" id="KW-0175">Coiled coil</keyword>
<dbReference type="GO" id="GO:0070628">
    <property type="term" value="F:proteasome binding"/>
    <property type="evidence" value="ECO:0007669"/>
    <property type="project" value="TreeGrafter"/>
</dbReference>
<evidence type="ECO:0000313" key="11">
    <source>
        <dbReference type="Proteomes" id="UP000001861"/>
    </source>
</evidence>
<dbReference type="InterPro" id="IPR044635">
    <property type="entry name" value="UBP14-like"/>
</dbReference>
<evidence type="ECO:0000256" key="6">
    <source>
        <dbReference type="ARBA" id="ARBA00022807"/>
    </source>
</evidence>
<protein>
    <recommendedName>
        <fullName evidence="2">ubiquitinyl hydrolase 1</fullName>
        <ecNumber evidence="2">3.4.19.12</ecNumber>
    </recommendedName>
</protein>
<evidence type="ECO:0000256" key="3">
    <source>
        <dbReference type="ARBA" id="ARBA00022670"/>
    </source>
</evidence>
<feature type="compositionally biased region" description="Polar residues" evidence="8">
    <location>
        <begin position="1057"/>
        <end position="1068"/>
    </location>
</feature>
<dbReference type="OrthoDB" id="2420415at2759"/>
<dbReference type="InterPro" id="IPR025305">
    <property type="entry name" value="UCH_repeat_domain"/>
</dbReference>
<dbReference type="RefSeq" id="XP_001829369.1">
    <property type="nucleotide sequence ID" value="XM_001829317.1"/>
</dbReference>
<feature type="domain" description="USP" evidence="9">
    <location>
        <begin position="865"/>
        <end position="1412"/>
    </location>
</feature>